<dbReference type="Gene3D" id="3.20.20.140">
    <property type="entry name" value="Metal-dependent hydrolases"/>
    <property type="match status" value="1"/>
</dbReference>
<feature type="domain" description="Amidohydrolase 3" evidence="1">
    <location>
        <begin position="55"/>
        <end position="500"/>
    </location>
</feature>
<dbReference type="Gene3D" id="3.10.310.70">
    <property type="match status" value="1"/>
</dbReference>
<evidence type="ECO:0000313" key="3">
    <source>
        <dbReference type="Proteomes" id="UP001454086"/>
    </source>
</evidence>
<dbReference type="EC" id="3.5.-.-" evidence="2"/>
<keyword evidence="2" id="KW-0378">Hydrolase</keyword>
<dbReference type="Pfam" id="PF07969">
    <property type="entry name" value="Amidohydro_3"/>
    <property type="match status" value="1"/>
</dbReference>
<comment type="caution">
    <text evidence="2">The sequence shown here is derived from an EMBL/GenBank/DDBJ whole genome shotgun (WGS) entry which is preliminary data.</text>
</comment>
<dbReference type="PANTHER" id="PTHR22642:SF22">
    <property type="entry name" value="EXOENZYMES REGULATORY PROTEIN AEPA"/>
    <property type="match status" value="1"/>
</dbReference>
<dbReference type="SUPFAM" id="SSF51338">
    <property type="entry name" value="Composite domain of metallo-dependent hydrolases"/>
    <property type="match status" value="1"/>
</dbReference>
<protein>
    <submittedName>
        <fullName evidence="2">Amidohydrolase</fullName>
        <ecNumber evidence="2">3.5.-.-</ecNumber>
    </submittedName>
</protein>
<dbReference type="InterPro" id="IPR013108">
    <property type="entry name" value="Amidohydro_3"/>
</dbReference>
<dbReference type="GO" id="GO:0016787">
    <property type="term" value="F:hydrolase activity"/>
    <property type="evidence" value="ECO:0007669"/>
    <property type="project" value="UniProtKB-KW"/>
</dbReference>
<accession>A0ABV1D167</accession>
<dbReference type="RefSeq" id="WP_349117603.1">
    <property type="nucleotide sequence ID" value="NZ_JBBMFM010000002.1"/>
</dbReference>
<dbReference type="InterPro" id="IPR032466">
    <property type="entry name" value="Metal_Hydrolase"/>
</dbReference>
<gene>
    <name evidence="2" type="ORF">WMQ36_00865</name>
</gene>
<dbReference type="InterPro" id="IPR011059">
    <property type="entry name" value="Metal-dep_hydrolase_composite"/>
</dbReference>
<evidence type="ECO:0000259" key="1">
    <source>
        <dbReference type="Pfam" id="PF07969"/>
    </source>
</evidence>
<keyword evidence="3" id="KW-1185">Reference proteome</keyword>
<dbReference type="SUPFAM" id="SSF51556">
    <property type="entry name" value="Metallo-dependent hydrolases"/>
    <property type="match status" value="1"/>
</dbReference>
<dbReference type="PANTHER" id="PTHR22642">
    <property type="entry name" value="IMIDAZOLONEPROPIONASE"/>
    <property type="match status" value="1"/>
</dbReference>
<dbReference type="EMBL" id="JBBMFM010000002">
    <property type="protein sequence ID" value="MEQ2423511.1"/>
    <property type="molecule type" value="Genomic_DNA"/>
</dbReference>
<name>A0ABV1D167_9FIRM</name>
<organism evidence="2 3">
    <name type="scientific">Enterocloster hominis</name>
    <name type="common">ex Hitch et al. 2024</name>
    <dbReference type="NCBI Taxonomy" id="1917870"/>
    <lineage>
        <taxon>Bacteria</taxon>
        <taxon>Bacillati</taxon>
        <taxon>Bacillota</taxon>
        <taxon>Clostridia</taxon>
        <taxon>Lachnospirales</taxon>
        <taxon>Lachnospiraceae</taxon>
        <taxon>Enterocloster</taxon>
    </lineage>
</organism>
<sequence>MKYDLVINAKKIITMDESNPTATWVAVNQGKIAAIGSGCPVPEGVSVLHLPDSTIVTGLIDSHIHASLSAVTASAVNLVNAKSAAEVLELVEKRCASSEDDLVLASGYLPVMMEGGNVPTRTDIDRISHGKKVMILNLDGHGSTLNTRALSQLVFPEDLDGVHYDTGIINSDTAQFIALMDIMDTIDEEHLEGMMDDFIASALSLGITGFHGLEGQFVRNNKDIRIWQKKQDSMPIHMVIYPQIWRYEDAEEFHLPRHGGCLTLDGADVQWTMALSRPYDNRPETRGFLYHTDEELYHIVSKAHADGRQCSFHAMGDRAIDQILYIYQRVIKEQGDKGLRHRIEHFTLPTDEQIQMAVELGLVISAQPEYLYLYDFPGGHLEQYFGKERTARMECYKTWIDSGLVFAGGSDSPINGLNPLSGIHSLVNSSHPGRRMSVTEAIRCYTWNCAYAAFEEKERGSTEVGKYADFTVLDRDPYEEPDDIVNFKVQMTIVDGKVVYEA</sequence>
<proteinExistence type="predicted"/>
<reference evidence="2 3" key="1">
    <citation type="submission" date="2024-03" db="EMBL/GenBank/DDBJ databases">
        <title>Human intestinal bacterial collection.</title>
        <authorList>
            <person name="Pauvert C."/>
            <person name="Hitch T.C.A."/>
            <person name="Clavel T."/>
        </authorList>
    </citation>
    <scope>NUCLEOTIDE SEQUENCE [LARGE SCALE GENOMIC DNA]</scope>
    <source>
        <strain evidence="2 3">CLA-SR-H021</strain>
    </source>
</reference>
<dbReference type="Proteomes" id="UP001454086">
    <property type="component" value="Unassembled WGS sequence"/>
</dbReference>
<evidence type="ECO:0000313" key="2">
    <source>
        <dbReference type="EMBL" id="MEQ2423511.1"/>
    </source>
</evidence>
<dbReference type="Gene3D" id="2.30.40.10">
    <property type="entry name" value="Urease, subunit C, domain 1"/>
    <property type="match status" value="1"/>
</dbReference>